<accession>A0A483G785</accession>
<dbReference type="GO" id="GO:0016740">
    <property type="term" value="F:transferase activity"/>
    <property type="evidence" value="ECO:0007669"/>
    <property type="project" value="UniProtKB-KW"/>
</dbReference>
<sequence length="181" mass="21132">MEELSNILEQASLKISENYFCLNRFDSPTVLRERHYCYELYHQMRCVWPPHNEYILSGEIDKVSHNYIKDLVGSFPIPDLLIHIPGTMDNEAIIEVKTTKLERDGIEKDIKNLSVFVEKAEYKRAIFLIFGDSFSEKKLEKIKNIYSQMNNDGINVQPVEIWLHDQCGNSARKIHTLEIAN</sequence>
<gene>
    <name evidence="1" type="ORF">ETE71_26435</name>
</gene>
<comment type="caution">
    <text evidence="1">The sequence shown here is derived from an EMBL/GenBank/DDBJ whole genome shotgun (WGS) entry which is preliminary data.</text>
</comment>
<dbReference type="RefSeq" id="WP_064754305.1">
    <property type="nucleotide sequence ID" value="NZ_CAAHBA010000001.1"/>
</dbReference>
<evidence type="ECO:0000313" key="1">
    <source>
        <dbReference type="EMBL" id="TCX04991.1"/>
    </source>
</evidence>
<reference evidence="1" key="1">
    <citation type="submission" date="2019-01" db="EMBL/GenBank/DDBJ databases">
        <authorList>
            <person name="Lista F."/>
            <person name="Anselmo A."/>
        </authorList>
    </citation>
    <scope>NUCLEOTIDE SEQUENCE</scope>
    <source>
        <strain evidence="1">18S</strain>
    </source>
</reference>
<protein>
    <submittedName>
        <fullName evidence="1">Methionyl-tRNA formyltransferase-like protein</fullName>
    </submittedName>
</protein>
<dbReference type="EMBL" id="SDCE01000040">
    <property type="protein sequence ID" value="TCX04991.1"/>
    <property type="molecule type" value="Genomic_DNA"/>
</dbReference>
<proteinExistence type="predicted"/>
<keyword evidence="1" id="KW-0808">Transferase</keyword>
<organism evidence="1">
    <name type="scientific">Klebsiella pneumoniae</name>
    <dbReference type="NCBI Taxonomy" id="573"/>
    <lineage>
        <taxon>Bacteria</taxon>
        <taxon>Pseudomonadati</taxon>
        <taxon>Pseudomonadota</taxon>
        <taxon>Gammaproteobacteria</taxon>
        <taxon>Enterobacterales</taxon>
        <taxon>Enterobacteriaceae</taxon>
        <taxon>Klebsiella/Raoultella group</taxon>
        <taxon>Klebsiella</taxon>
        <taxon>Klebsiella pneumoniae complex</taxon>
    </lineage>
</organism>
<dbReference type="AlphaFoldDB" id="A0A483G785"/>
<name>A0A483G785_KLEPN</name>